<dbReference type="RefSeq" id="WP_158227837.1">
    <property type="nucleotide sequence ID" value="NZ_CWGJ01000019.1"/>
</dbReference>
<gene>
    <name evidence="1" type="ORF">ELAC_1465</name>
</gene>
<name>A0A0H5DQ87_9BACT</name>
<reference evidence="2" key="1">
    <citation type="submission" date="2015-06" db="EMBL/GenBank/DDBJ databases">
        <authorList>
            <person name="Bertelli C."/>
        </authorList>
    </citation>
    <scope>NUCLEOTIDE SEQUENCE [LARGE SCALE GENOMIC DNA]</scope>
    <source>
        <strain evidence="2">CRIB-30</strain>
    </source>
</reference>
<dbReference type="OrthoDB" id="20980at2"/>
<organism evidence="1 2">
    <name type="scientific">Estrella lausannensis</name>
    <dbReference type="NCBI Taxonomy" id="483423"/>
    <lineage>
        <taxon>Bacteria</taxon>
        <taxon>Pseudomonadati</taxon>
        <taxon>Chlamydiota</taxon>
        <taxon>Chlamydiia</taxon>
        <taxon>Parachlamydiales</taxon>
        <taxon>Candidatus Criblamydiaceae</taxon>
        <taxon>Estrella</taxon>
    </lineage>
</organism>
<dbReference type="Proteomes" id="UP000220251">
    <property type="component" value="Unassembled WGS sequence"/>
</dbReference>
<dbReference type="AlphaFoldDB" id="A0A0H5DQ87"/>
<keyword evidence="2" id="KW-1185">Reference proteome</keyword>
<protein>
    <submittedName>
        <fullName evidence="1">Uncharacterized protein</fullName>
    </submittedName>
</protein>
<evidence type="ECO:0000313" key="1">
    <source>
        <dbReference type="EMBL" id="CRX38801.1"/>
    </source>
</evidence>
<evidence type="ECO:0000313" key="2">
    <source>
        <dbReference type="Proteomes" id="UP000220251"/>
    </source>
</evidence>
<sequence>MDIERRALYTALRLSWLSDPSIQVEPWQVENYREMSLPLIFSRIKHLGYHLDKESFNALAENYESPEDLVDELTADDEIEPKKEDQLYLLMFELWRRFEKEKPSLSIFCEELDHQIHLYDQGALTTFEDIQDLFSKLQLILEENSEEGADPESILQMIGQGCANDIEGFLYDFIAEQIESGNYPYAQDLLDSFSDYTSDKKWFDLLRVRLIANTEPRQAPSALESLYETALESTDLEFCLEVLSESVYEGDKDLFLQLVKHCIPLLQREEDLQDLASTCIEFLRLLDKDAEKEALESAINSRATIPDTKPFSAKDPITKILIQTLS</sequence>
<accession>A0A0H5DQ87</accession>
<proteinExistence type="predicted"/>
<dbReference type="EMBL" id="CWGJ01000019">
    <property type="protein sequence ID" value="CRX38801.1"/>
    <property type="molecule type" value="Genomic_DNA"/>
</dbReference>